<dbReference type="GO" id="GO:0002181">
    <property type="term" value="P:cytoplasmic translation"/>
    <property type="evidence" value="ECO:0007669"/>
    <property type="project" value="UniProtKB-ARBA"/>
</dbReference>
<sequence>MLIPKKNRKTIYEYLFKEGVLVAKKDFNAPQHPDIETVPNLQVIKALQSLKSRGYVKEQFAWRHYYWYLTNEGIQYLREYLHLPQEIVPSTLKRPQRTETARARPKGFGDGDRERREEREDREGYRRGPSDYSGDKKATGVGAGEGFNPQFRGGYGRGQRPSDS</sequence>
<dbReference type="GO" id="GO:0003723">
    <property type="term" value="F:RNA binding"/>
    <property type="evidence" value="ECO:0007669"/>
    <property type="project" value="TreeGrafter"/>
</dbReference>
<dbReference type="PANTHER" id="PTHR12146">
    <property type="entry name" value="40S RIBOSOMAL PROTEIN S10"/>
    <property type="match status" value="1"/>
</dbReference>
<keyword evidence="3" id="KW-0963">Cytoplasm</keyword>
<feature type="region of interest" description="Disordered" evidence="6">
    <location>
        <begin position="89"/>
        <end position="164"/>
    </location>
</feature>
<feature type="compositionally biased region" description="Basic and acidic residues" evidence="6">
    <location>
        <begin position="96"/>
        <end position="138"/>
    </location>
</feature>
<dbReference type="GO" id="GO:0003735">
    <property type="term" value="F:structural constituent of ribosome"/>
    <property type="evidence" value="ECO:0007669"/>
    <property type="project" value="TreeGrafter"/>
</dbReference>
<evidence type="ECO:0000256" key="6">
    <source>
        <dbReference type="SAM" id="MobiDB-lite"/>
    </source>
</evidence>
<dbReference type="FunFam" id="1.10.10.10:FF:000025">
    <property type="entry name" value="40S ribosomal protein S10"/>
    <property type="match status" value="1"/>
</dbReference>
<comment type="subcellular location">
    <subcellularLocation>
        <location evidence="1">Cytoplasm</location>
    </subcellularLocation>
</comment>
<dbReference type="InterPro" id="IPR005326">
    <property type="entry name" value="Plectin_eS10_N"/>
</dbReference>
<reference evidence="8" key="1">
    <citation type="journal article" date="2006" name="Gene">
        <title>The complete set of ribosomal proteins from the marine sponge Suberites domuncula.</title>
        <authorList>
            <person name="Perina D."/>
            <person name="Cetkovic H."/>
            <person name="Harcet M."/>
            <person name="Premzl M."/>
            <person name="Lukic-Bilela L."/>
            <person name="Mueller W.E.G."/>
            <person name="Gamulin V."/>
        </authorList>
    </citation>
    <scope>NUCLEOTIDE SEQUENCE</scope>
</reference>
<dbReference type="Gene3D" id="1.10.10.10">
    <property type="entry name" value="Winged helix-like DNA-binding domain superfamily/Winged helix DNA-binding domain"/>
    <property type="match status" value="1"/>
</dbReference>
<protein>
    <submittedName>
        <fullName evidence="8">S10</fullName>
    </submittedName>
</protein>
<keyword evidence="4" id="KW-0689">Ribosomal protein</keyword>
<keyword evidence="5" id="KW-0687">Ribonucleoprotein</keyword>
<evidence type="ECO:0000259" key="7">
    <source>
        <dbReference type="Pfam" id="PF03501"/>
    </source>
</evidence>
<feature type="domain" description="Plectin/eS10 N-terminal" evidence="7">
    <location>
        <begin position="3"/>
        <end position="95"/>
    </location>
</feature>
<dbReference type="Pfam" id="PF03501">
    <property type="entry name" value="S10_plectin"/>
    <property type="match status" value="1"/>
</dbReference>
<proteinExistence type="evidence at transcript level"/>
<accession>Q4KTD2</accession>
<name>Q4KTD2_SUBDO</name>
<organism evidence="8">
    <name type="scientific">Suberites domuncula</name>
    <name type="common">Sponge</name>
    <dbReference type="NCBI Taxonomy" id="55567"/>
    <lineage>
        <taxon>Eukaryota</taxon>
        <taxon>Metazoa</taxon>
        <taxon>Porifera</taxon>
        <taxon>Demospongiae</taxon>
        <taxon>Heteroscleromorpha</taxon>
        <taxon>Suberitida</taxon>
        <taxon>Suberitidae</taxon>
        <taxon>Suberites</taxon>
    </lineage>
</organism>
<evidence type="ECO:0000256" key="3">
    <source>
        <dbReference type="ARBA" id="ARBA00022490"/>
    </source>
</evidence>
<evidence type="ECO:0000256" key="4">
    <source>
        <dbReference type="ARBA" id="ARBA00022980"/>
    </source>
</evidence>
<evidence type="ECO:0000313" key="8">
    <source>
        <dbReference type="EMBL" id="AAX48886.1"/>
    </source>
</evidence>
<evidence type="ECO:0000256" key="2">
    <source>
        <dbReference type="ARBA" id="ARBA00007278"/>
    </source>
</evidence>
<evidence type="ECO:0000256" key="5">
    <source>
        <dbReference type="ARBA" id="ARBA00023274"/>
    </source>
</evidence>
<dbReference type="EMBL" id="AY857467">
    <property type="protein sequence ID" value="AAX48886.1"/>
    <property type="molecule type" value="mRNA"/>
</dbReference>
<dbReference type="GO" id="GO:0022627">
    <property type="term" value="C:cytosolic small ribosomal subunit"/>
    <property type="evidence" value="ECO:0007669"/>
    <property type="project" value="TreeGrafter"/>
</dbReference>
<evidence type="ECO:0000256" key="1">
    <source>
        <dbReference type="ARBA" id="ARBA00004496"/>
    </source>
</evidence>
<dbReference type="AlphaFoldDB" id="Q4KTD2"/>
<dbReference type="InterPro" id="IPR036388">
    <property type="entry name" value="WH-like_DNA-bd_sf"/>
</dbReference>
<dbReference type="PANTHER" id="PTHR12146:SF0">
    <property type="entry name" value="RIBOSOMAL PROTEIN S10"/>
    <property type="match status" value="1"/>
</dbReference>
<dbReference type="InterPro" id="IPR037447">
    <property type="entry name" value="Ribosomal_eS10"/>
</dbReference>
<comment type="similarity">
    <text evidence="2">Belongs to the eukaryotic ribosomal protein eS10 family.</text>
</comment>